<proteinExistence type="predicted"/>
<dbReference type="EMBL" id="OC936909">
    <property type="protein sequence ID" value="CAD7660999.1"/>
    <property type="molecule type" value="Genomic_DNA"/>
</dbReference>
<reference evidence="1" key="1">
    <citation type="submission" date="2020-11" db="EMBL/GenBank/DDBJ databases">
        <authorList>
            <person name="Tran Van P."/>
        </authorList>
    </citation>
    <scope>NUCLEOTIDE SEQUENCE</scope>
</reference>
<name>A0A7R9MIR5_9ACAR</name>
<evidence type="ECO:0000313" key="2">
    <source>
        <dbReference type="Proteomes" id="UP000728032"/>
    </source>
</evidence>
<sequence>MLRKLLAIMDPKRVVDVDESEDKNWEQISLPKALTTCRDETHVAHCMLWFRTTESHNAFAFLQLRFD</sequence>
<evidence type="ECO:0000313" key="1">
    <source>
        <dbReference type="EMBL" id="CAD7660999.1"/>
    </source>
</evidence>
<gene>
    <name evidence="1" type="ORF">ONB1V03_LOCUS17561</name>
</gene>
<organism evidence="1">
    <name type="scientific">Oppiella nova</name>
    <dbReference type="NCBI Taxonomy" id="334625"/>
    <lineage>
        <taxon>Eukaryota</taxon>
        <taxon>Metazoa</taxon>
        <taxon>Ecdysozoa</taxon>
        <taxon>Arthropoda</taxon>
        <taxon>Chelicerata</taxon>
        <taxon>Arachnida</taxon>
        <taxon>Acari</taxon>
        <taxon>Acariformes</taxon>
        <taxon>Sarcoptiformes</taxon>
        <taxon>Oribatida</taxon>
        <taxon>Brachypylina</taxon>
        <taxon>Oppioidea</taxon>
        <taxon>Oppiidae</taxon>
        <taxon>Oppiella</taxon>
    </lineage>
</organism>
<feature type="non-terminal residue" evidence="1">
    <location>
        <position position="67"/>
    </location>
</feature>
<accession>A0A7R9MIR5</accession>
<protein>
    <submittedName>
        <fullName evidence="1">Uncharacterized protein</fullName>
    </submittedName>
</protein>
<dbReference type="Proteomes" id="UP000728032">
    <property type="component" value="Unassembled WGS sequence"/>
</dbReference>
<keyword evidence="2" id="KW-1185">Reference proteome</keyword>
<dbReference type="EMBL" id="CAJPVJ010022084">
    <property type="protein sequence ID" value="CAG2178135.1"/>
    <property type="molecule type" value="Genomic_DNA"/>
</dbReference>
<dbReference type="AlphaFoldDB" id="A0A7R9MIR5"/>